<feature type="transmembrane region" description="Helical" evidence="1">
    <location>
        <begin position="193"/>
        <end position="211"/>
    </location>
</feature>
<dbReference type="EMBL" id="PXYT01000083">
    <property type="protein sequence ID" value="PSR24307.1"/>
    <property type="molecule type" value="Genomic_DNA"/>
</dbReference>
<evidence type="ECO:0008006" key="4">
    <source>
        <dbReference type="Google" id="ProtNLM"/>
    </source>
</evidence>
<keyword evidence="1" id="KW-0812">Transmembrane</keyword>
<evidence type="ECO:0000313" key="3">
    <source>
        <dbReference type="Proteomes" id="UP000242699"/>
    </source>
</evidence>
<evidence type="ECO:0000313" key="2">
    <source>
        <dbReference type="EMBL" id="PSR24307.1"/>
    </source>
</evidence>
<feature type="transmembrane region" description="Helical" evidence="1">
    <location>
        <begin position="20"/>
        <end position="40"/>
    </location>
</feature>
<proteinExistence type="predicted"/>
<feature type="transmembrane region" description="Helical" evidence="1">
    <location>
        <begin position="68"/>
        <end position="98"/>
    </location>
</feature>
<dbReference type="AlphaFoldDB" id="A0A2T2WPY8"/>
<keyword evidence="1" id="KW-1133">Transmembrane helix</keyword>
<gene>
    <name evidence="2" type="ORF">C7B43_19435</name>
</gene>
<feature type="transmembrane region" description="Helical" evidence="1">
    <location>
        <begin position="119"/>
        <end position="143"/>
    </location>
</feature>
<organism evidence="2 3">
    <name type="scientific">Sulfobacillus benefaciens</name>
    <dbReference type="NCBI Taxonomy" id="453960"/>
    <lineage>
        <taxon>Bacteria</taxon>
        <taxon>Bacillati</taxon>
        <taxon>Bacillota</taxon>
        <taxon>Clostridia</taxon>
        <taxon>Eubacteriales</taxon>
        <taxon>Clostridiales Family XVII. Incertae Sedis</taxon>
        <taxon>Sulfobacillus</taxon>
    </lineage>
</organism>
<name>A0A2T2WPY8_9FIRM</name>
<reference evidence="2 3" key="1">
    <citation type="journal article" date="2014" name="BMC Genomics">
        <title>Comparison of environmental and isolate Sulfobacillus genomes reveals diverse carbon, sulfur, nitrogen, and hydrogen metabolisms.</title>
        <authorList>
            <person name="Justice N.B."/>
            <person name="Norman A."/>
            <person name="Brown C.T."/>
            <person name="Singh A."/>
            <person name="Thomas B.C."/>
            <person name="Banfield J.F."/>
        </authorList>
    </citation>
    <scope>NUCLEOTIDE SEQUENCE [LARGE SCALE GENOMIC DNA]</scope>
    <source>
        <strain evidence="2">AMDSBA1</strain>
    </source>
</reference>
<keyword evidence="1" id="KW-0472">Membrane</keyword>
<feature type="transmembrane region" description="Helical" evidence="1">
    <location>
        <begin position="217"/>
        <end position="242"/>
    </location>
</feature>
<protein>
    <recommendedName>
        <fullName evidence="4">DUF4013 domain-containing protein</fullName>
    </recommendedName>
</protein>
<dbReference type="Proteomes" id="UP000242699">
    <property type="component" value="Unassembled WGS sequence"/>
</dbReference>
<feature type="transmembrane region" description="Helical" evidence="1">
    <location>
        <begin position="149"/>
        <end position="172"/>
    </location>
</feature>
<accession>A0A2T2WPY8</accession>
<sequence length="247" mass="26271">MMWASAFSLWKHAVRQPAVWSPLVWMGLLIGLLMGVISQMPHPVLVPVMHPGTAPPHWIVAPAARLRLLWVTAGVGVLVLGIGPFITAGTCGLLAQALRGLPMTWRDFWPQAVRLYGRAWGYSGFLLLMAGLWLLLSGVLSGFLQTGSWVVAILAGVAALPGILRMAGGLFVDRLSWFQSWDALFCRAHYGGLLGGIGLTGAVFLVVYGLLGEIPGVPGLVLSGALFGILSIAGPLWLLALYRAATA</sequence>
<comment type="caution">
    <text evidence="2">The sequence shown here is derived from an EMBL/GenBank/DDBJ whole genome shotgun (WGS) entry which is preliminary data.</text>
</comment>
<evidence type="ECO:0000256" key="1">
    <source>
        <dbReference type="SAM" id="Phobius"/>
    </source>
</evidence>